<organism evidence="2 3">
    <name type="scientific">Striga hermonthica</name>
    <name type="common">Purple witchweed</name>
    <name type="synonym">Buchnera hermonthica</name>
    <dbReference type="NCBI Taxonomy" id="68872"/>
    <lineage>
        <taxon>Eukaryota</taxon>
        <taxon>Viridiplantae</taxon>
        <taxon>Streptophyta</taxon>
        <taxon>Embryophyta</taxon>
        <taxon>Tracheophyta</taxon>
        <taxon>Spermatophyta</taxon>
        <taxon>Magnoliopsida</taxon>
        <taxon>eudicotyledons</taxon>
        <taxon>Gunneridae</taxon>
        <taxon>Pentapetalae</taxon>
        <taxon>asterids</taxon>
        <taxon>lamiids</taxon>
        <taxon>Lamiales</taxon>
        <taxon>Orobanchaceae</taxon>
        <taxon>Buchnereae</taxon>
        <taxon>Striga</taxon>
    </lineage>
</organism>
<accession>A0A9N7NPE6</accession>
<keyword evidence="3" id="KW-1185">Reference proteome</keyword>
<reference evidence="2" key="1">
    <citation type="submission" date="2019-12" db="EMBL/GenBank/DDBJ databases">
        <authorList>
            <person name="Scholes J."/>
        </authorList>
    </citation>
    <scope>NUCLEOTIDE SEQUENCE</scope>
</reference>
<keyword evidence="2" id="KW-0647">Proteasome</keyword>
<dbReference type="PANTHER" id="PTHR12651">
    <property type="entry name" value="26S PROTEASOME NON-ATPASE REGULATORY SUBUNIT 9"/>
    <property type="match status" value="1"/>
</dbReference>
<dbReference type="GO" id="GO:0070682">
    <property type="term" value="P:proteasome regulatory particle assembly"/>
    <property type="evidence" value="ECO:0007669"/>
    <property type="project" value="InterPro"/>
</dbReference>
<protein>
    <submittedName>
        <fullName evidence="2">26S proteasome regulatory subunit- putative</fullName>
    </submittedName>
</protein>
<dbReference type="PANTHER" id="PTHR12651:SF1">
    <property type="entry name" value="26S PROTEASOME NON-ATPASE REGULATORY SUBUNIT 9"/>
    <property type="match status" value="1"/>
</dbReference>
<dbReference type="InterPro" id="IPR035269">
    <property type="entry name" value="PSMD9"/>
</dbReference>
<gene>
    <name evidence="2" type="ORF">SHERM_28210</name>
</gene>
<dbReference type="Pfam" id="PF18265">
    <property type="entry name" value="Nas2_N"/>
    <property type="match status" value="1"/>
</dbReference>
<dbReference type="Proteomes" id="UP001153555">
    <property type="component" value="Unassembled WGS sequence"/>
</dbReference>
<evidence type="ECO:0000313" key="3">
    <source>
        <dbReference type="Proteomes" id="UP001153555"/>
    </source>
</evidence>
<dbReference type="EMBL" id="CACSLK010027837">
    <property type="protein sequence ID" value="CAA0832936.1"/>
    <property type="molecule type" value="Genomic_DNA"/>
</dbReference>
<sequence length="130" mass="14553">MVAANLKAETMKLMEKRSGIEAKINVIIENLYRPGDPGLAGNLLDHEGFPRSDIDIPPVRAERHRLPELHNDHKDITDKIEQNIQLLHSAKLAPATAFIQDSDHKNQDANVGMLGRNPSLVNSVFCHLKY</sequence>
<dbReference type="GO" id="GO:0005737">
    <property type="term" value="C:cytoplasm"/>
    <property type="evidence" value="ECO:0007669"/>
    <property type="project" value="TreeGrafter"/>
</dbReference>
<feature type="domain" description="Nas2 N-terminal" evidence="1">
    <location>
        <begin position="12"/>
        <end position="89"/>
    </location>
</feature>
<proteinExistence type="predicted"/>
<name>A0A9N7NPE6_STRHE</name>
<dbReference type="Gene3D" id="6.10.140.1710">
    <property type="match status" value="1"/>
</dbReference>
<dbReference type="GO" id="GO:0005634">
    <property type="term" value="C:nucleus"/>
    <property type="evidence" value="ECO:0007669"/>
    <property type="project" value="TreeGrafter"/>
</dbReference>
<evidence type="ECO:0000259" key="1">
    <source>
        <dbReference type="Pfam" id="PF18265"/>
    </source>
</evidence>
<dbReference type="GO" id="GO:0000502">
    <property type="term" value="C:proteasome complex"/>
    <property type="evidence" value="ECO:0007669"/>
    <property type="project" value="UniProtKB-KW"/>
</dbReference>
<dbReference type="InterPro" id="IPR040815">
    <property type="entry name" value="Nas2_N"/>
</dbReference>
<comment type="caution">
    <text evidence="2">The sequence shown here is derived from an EMBL/GenBank/DDBJ whole genome shotgun (WGS) entry which is preliminary data.</text>
</comment>
<dbReference type="AlphaFoldDB" id="A0A9N7NPE6"/>
<dbReference type="OrthoDB" id="72325at2759"/>
<evidence type="ECO:0000313" key="2">
    <source>
        <dbReference type="EMBL" id="CAA0832936.1"/>
    </source>
</evidence>